<dbReference type="PANTHER" id="PTHR48078">
    <property type="entry name" value="THREONINE DEHYDRATASE, MITOCHONDRIAL-RELATED"/>
    <property type="match status" value="1"/>
</dbReference>
<keyword evidence="3 5" id="KW-0456">Lyase</keyword>
<name>A0A0T7FHU2_NEOGA</name>
<dbReference type="EMBL" id="CCRH01000006">
    <property type="protein sequence ID" value="CDZ34534.1"/>
    <property type="molecule type" value="Genomic_DNA"/>
</dbReference>
<gene>
    <name evidence="5" type="ORF">NGAL_HAMBI1145_23830</name>
</gene>
<reference evidence="5 6" key="1">
    <citation type="submission" date="2014-08" db="EMBL/GenBank/DDBJ databases">
        <authorList>
            <person name="Chen Y.-H."/>
        </authorList>
    </citation>
    <scope>NUCLEOTIDE SEQUENCE [LARGE SCALE GENOMIC DNA]</scope>
</reference>
<evidence type="ECO:0000256" key="2">
    <source>
        <dbReference type="ARBA" id="ARBA00022898"/>
    </source>
</evidence>
<dbReference type="InterPro" id="IPR001926">
    <property type="entry name" value="TrpB-like_PALP"/>
</dbReference>
<sequence>MSVISGILPAFRWHLNAMTQNQPHPSADGILAASKSIDPVFTNSPLIEQQTANTALGLRLLAKVETLNPIRSFKGRGTDWWMQNEPAGDHPVVSASAGNFGQGLAYAGRARGRRVVIFSATTANPGKVEAMRRLGAEVRLEGSDFDAAKAAARAYAQAHGCPFVEDGALRSIAEGAGTIALEITEHLSRQGVELDAILVPLGNGALLTGIGTWIRAKAPNCKVIGVVAANAPAMKQSHETGRLVSTETAATAADGIAVRECVPYALDCMRTTVDEIWDVSEAAIREARDFCRIHYGLVVEEAGAAGIAGLLENGANLKGRTVATVLCGGNVRTDIT</sequence>
<dbReference type="Pfam" id="PF00291">
    <property type="entry name" value="PALP"/>
    <property type="match status" value="1"/>
</dbReference>
<dbReference type="RefSeq" id="WP_245282771.1">
    <property type="nucleotide sequence ID" value="NZ_CCRH01000006.1"/>
</dbReference>
<dbReference type="AlphaFoldDB" id="A0A0T7FHU2"/>
<dbReference type="InterPro" id="IPR050147">
    <property type="entry name" value="Ser/Thr_Dehydratase"/>
</dbReference>
<evidence type="ECO:0000259" key="4">
    <source>
        <dbReference type="Pfam" id="PF00291"/>
    </source>
</evidence>
<accession>A0A0T7FHU2</accession>
<evidence type="ECO:0000313" key="6">
    <source>
        <dbReference type="Proteomes" id="UP000046176"/>
    </source>
</evidence>
<keyword evidence="2" id="KW-0663">Pyridoxal phosphate</keyword>
<organism evidence="5 6">
    <name type="scientific">Neorhizobium galegae bv. officinalis</name>
    <dbReference type="NCBI Taxonomy" id="323656"/>
    <lineage>
        <taxon>Bacteria</taxon>
        <taxon>Pseudomonadati</taxon>
        <taxon>Pseudomonadota</taxon>
        <taxon>Alphaproteobacteria</taxon>
        <taxon>Hyphomicrobiales</taxon>
        <taxon>Rhizobiaceae</taxon>
        <taxon>Rhizobium/Agrobacterium group</taxon>
        <taxon>Neorhizobium</taxon>
    </lineage>
</organism>
<dbReference type="GO" id="GO:0003941">
    <property type="term" value="F:L-serine ammonia-lyase activity"/>
    <property type="evidence" value="ECO:0007669"/>
    <property type="project" value="TreeGrafter"/>
</dbReference>
<dbReference type="GO" id="GO:0006565">
    <property type="term" value="P:L-serine catabolic process"/>
    <property type="evidence" value="ECO:0007669"/>
    <property type="project" value="TreeGrafter"/>
</dbReference>
<feature type="domain" description="Tryptophan synthase beta chain-like PALP" evidence="4">
    <location>
        <begin position="39"/>
        <end position="328"/>
    </location>
</feature>
<comment type="cofactor">
    <cofactor evidence="1">
        <name>pyridoxal 5'-phosphate</name>
        <dbReference type="ChEBI" id="CHEBI:597326"/>
    </cofactor>
</comment>
<evidence type="ECO:0000256" key="3">
    <source>
        <dbReference type="ARBA" id="ARBA00023239"/>
    </source>
</evidence>
<dbReference type="GO" id="GO:0009097">
    <property type="term" value="P:isoleucine biosynthetic process"/>
    <property type="evidence" value="ECO:0007669"/>
    <property type="project" value="TreeGrafter"/>
</dbReference>
<dbReference type="Proteomes" id="UP000046176">
    <property type="component" value="Unassembled WGS sequence"/>
</dbReference>
<evidence type="ECO:0000313" key="5">
    <source>
        <dbReference type="EMBL" id="CDZ34534.1"/>
    </source>
</evidence>
<dbReference type="SUPFAM" id="SSF53686">
    <property type="entry name" value="Tryptophan synthase beta subunit-like PLP-dependent enzymes"/>
    <property type="match status" value="1"/>
</dbReference>
<proteinExistence type="predicted"/>
<dbReference type="InterPro" id="IPR036052">
    <property type="entry name" value="TrpB-like_PALP_sf"/>
</dbReference>
<protein>
    <submittedName>
        <fullName evidence="5">Threonine ammonia-lyase</fullName>
    </submittedName>
</protein>
<evidence type="ECO:0000256" key="1">
    <source>
        <dbReference type="ARBA" id="ARBA00001933"/>
    </source>
</evidence>
<dbReference type="Gene3D" id="3.40.50.1100">
    <property type="match status" value="2"/>
</dbReference>